<dbReference type="STRING" id="243275.TDE_2276"/>
<keyword evidence="1" id="KW-0472">Membrane</keyword>
<reference evidence="2 3" key="1">
    <citation type="journal article" date="2004" name="Proc. Natl. Acad. Sci. U.S.A.">
        <title>Comparison of the genome of the oral pathogen Treponema denticola with other spirochete genomes.</title>
        <authorList>
            <person name="Seshadri R."/>
            <person name="Myers G.S."/>
            <person name="Tettelin H."/>
            <person name="Eisen J.A."/>
            <person name="Heidelberg J.F."/>
            <person name="Dodson R.J."/>
            <person name="Davidsen T.M."/>
            <person name="DeBoy R.T."/>
            <person name="Fouts D.E."/>
            <person name="Haft D.H."/>
            <person name="Selengut J."/>
            <person name="Ren Q."/>
            <person name="Brinkac L.M."/>
            <person name="Madupu R."/>
            <person name="Kolonay J."/>
            <person name="Durkin S.A."/>
            <person name="Daugherty S.C."/>
            <person name="Shetty J."/>
            <person name="Shvartsbeyn A."/>
            <person name="Gebregeorgis E."/>
            <person name="Geer K."/>
            <person name="Tsegaye G."/>
            <person name="Malek J."/>
            <person name="Ayodeji B."/>
            <person name="Shatsman S."/>
            <person name="McLeod M.P."/>
            <person name="Smajs D."/>
            <person name="Howell J.K."/>
            <person name="Pal S."/>
            <person name="Amin A."/>
            <person name="Vashisth P."/>
            <person name="McNeill T.Z."/>
            <person name="Xiang Q."/>
            <person name="Sodergren E."/>
            <person name="Baca E."/>
            <person name="Weinstock G.M."/>
            <person name="Norris S.J."/>
            <person name="Fraser C.M."/>
            <person name="Paulsen I.T."/>
        </authorList>
    </citation>
    <scope>NUCLEOTIDE SEQUENCE [LARGE SCALE GENOMIC DNA]</scope>
    <source>
        <strain evidence="3">ATCC 35405 / DSM 14222 / CIP 103919 / JCM 8153 / KCTC 15104</strain>
    </source>
</reference>
<gene>
    <name evidence="2" type="ordered locus">TDE_2276</name>
</gene>
<dbReference type="eggNOG" id="ENOG5031CSF">
    <property type="taxonomic scope" value="Bacteria"/>
</dbReference>
<feature type="transmembrane region" description="Helical" evidence="1">
    <location>
        <begin position="51"/>
        <end position="73"/>
    </location>
</feature>
<proteinExistence type="predicted"/>
<feature type="transmembrane region" description="Helical" evidence="1">
    <location>
        <begin position="20"/>
        <end position="39"/>
    </location>
</feature>
<feature type="transmembrane region" description="Helical" evidence="1">
    <location>
        <begin position="93"/>
        <end position="115"/>
    </location>
</feature>
<keyword evidence="1" id="KW-1133">Transmembrane helix</keyword>
<keyword evidence="3" id="KW-1185">Reference proteome</keyword>
<feature type="transmembrane region" description="Helical" evidence="1">
    <location>
        <begin position="136"/>
        <end position="158"/>
    </location>
</feature>
<evidence type="ECO:0008006" key="4">
    <source>
        <dbReference type="Google" id="ProtNLM"/>
    </source>
</evidence>
<dbReference type="AlphaFoldDB" id="Q73KE2"/>
<feature type="transmembrane region" description="Helical" evidence="1">
    <location>
        <begin position="164"/>
        <end position="182"/>
    </location>
</feature>
<organism evidence="2 3">
    <name type="scientific">Treponema denticola (strain ATCC 35405 / DSM 14222 / CIP 103919 / JCM 8153 / KCTC 15104)</name>
    <dbReference type="NCBI Taxonomy" id="243275"/>
    <lineage>
        <taxon>Bacteria</taxon>
        <taxon>Pseudomonadati</taxon>
        <taxon>Spirochaetota</taxon>
        <taxon>Spirochaetia</taxon>
        <taxon>Spirochaetales</taxon>
        <taxon>Treponemataceae</taxon>
        <taxon>Treponema</taxon>
    </lineage>
</organism>
<dbReference type="HOGENOM" id="CLU_1204341_0_0_12"/>
<name>Q73KE2_TREDE</name>
<dbReference type="PaxDb" id="243275-TDE_2276"/>
<accession>Q73KE2</accession>
<dbReference type="EMBL" id="AE017226">
    <property type="protein sequence ID" value="AAS12795.1"/>
    <property type="molecule type" value="Genomic_DNA"/>
</dbReference>
<dbReference type="Proteomes" id="UP000008212">
    <property type="component" value="Chromosome"/>
</dbReference>
<sequence length="243" mass="28224">MSVNLLNLILFQCMLTNMQIAALMFLSFALAIIWAFIVIRKENLSVKPLLYIFLFSFFAVLISILMQTIVYFLSQDFLKTTGYAYGILFDCFIHSSLPEETVKALLFSIFVKLLWSDKMKNMDEITPAQNRANIRILMLLSVFYGLIFASFENLAYAIRYPEAIWLRSFTSNILHACLGVYYLEISMVQKTRNIIKPFLFTWGIHGLYNMFFSIGSYFVIFGIVIVFFVISNAVSRYDRFKSN</sequence>
<dbReference type="OrthoDB" id="362672at2"/>
<keyword evidence="1" id="KW-0812">Transmembrane</keyword>
<feature type="transmembrane region" description="Helical" evidence="1">
    <location>
        <begin position="217"/>
        <end position="235"/>
    </location>
</feature>
<dbReference type="KEGG" id="tde:TDE_2276"/>
<protein>
    <recommendedName>
        <fullName evidence="4">Protease PrsW</fullName>
    </recommendedName>
</protein>
<evidence type="ECO:0000256" key="1">
    <source>
        <dbReference type="SAM" id="Phobius"/>
    </source>
</evidence>
<dbReference type="PATRIC" id="fig|243275.7.peg.2147"/>
<evidence type="ECO:0000313" key="2">
    <source>
        <dbReference type="EMBL" id="AAS12795.1"/>
    </source>
</evidence>
<evidence type="ECO:0000313" key="3">
    <source>
        <dbReference type="Proteomes" id="UP000008212"/>
    </source>
</evidence>